<dbReference type="AlphaFoldDB" id="L0HF46"/>
<organism evidence="2 3">
    <name type="scientific">Methanoregula formicica (strain DSM 22288 / NBRC 105244 / SMSP)</name>
    <dbReference type="NCBI Taxonomy" id="593750"/>
    <lineage>
        <taxon>Archaea</taxon>
        <taxon>Methanobacteriati</taxon>
        <taxon>Methanobacteriota</taxon>
        <taxon>Stenosarchaea group</taxon>
        <taxon>Methanomicrobia</taxon>
        <taxon>Methanomicrobiales</taxon>
        <taxon>Methanoregulaceae</taxon>
        <taxon>Methanoregula</taxon>
    </lineage>
</organism>
<dbReference type="InParanoid" id="L0HF46"/>
<dbReference type="SUPFAM" id="SSF53807">
    <property type="entry name" value="Helical backbone' metal receptor"/>
    <property type="match status" value="1"/>
</dbReference>
<dbReference type="Pfam" id="PF01497">
    <property type="entry name" value="Peripla_BP_2"/>
    <property type="match status" value="1"/>
</dbReference>
<sequence precursor="true">MSVTRSTLFALISVVFLILAAGCTGPEKVQPTSPSPSVEPVAVGVSSQITGACTPVTITQTDGTEITLPCHPERIIVTNSNAAEMMIAIGAGDKILGVTQSTTNVSYIMEKIPQAENIGDWQIPNVEKILALHPDVVIAYASSKPKNTDQLAAANITLVYLDCFRLPTLAHDARALGTLTGHKNEAEVYARLVEDTVADVTAKVKTIPENSYPAVYSESYTDYMAAGPGSGSDELLSLAGGKNIAEDVAASSMKISTEWVVARQPTYIFKVISSGNSKPFPEIHAALVNRTGWDTIPAVKNDRVYLFANDVQYGPRAYIGLVYTAQLLHPDDFRELHPRAMLDEYALRYVSGTNRTGMVYP</sequence>
<dbReference type="STRING" id="593750.Metfor_0887"/>
<dbReference type="InterPro" id="IPR002491">
    <property type="entry name" value="ABC_transptr_periplasmic_BD"/>
</dbReference>
<protein>
    <submittedName>
        <fullName evidence="2">ABC-type Fe3+-hydroxamate transport system, periplasmic component</fullName>
    </submittedName>
</protein>
<dbReference type="PANTHER" id="PTHR30535">
    <property type="entry name" value="VITAMIN B12-BINDING PROTEIN"/>
    <property type="match status" value="1"/>
</dbReference>
<dbReference type="Proteomes" id="UP000010824">
    <property type="component" value="Chromosome"/>
</dbReference>
<gene>
    <name evidence="2" type="ordered locus">Metfor_0887</name>
</gene>
<dbReference type="EMBL" id="CP003167">
    <property type="protein sequence ID" value="AGB01943.1"/>
    <property type="molecule type" value="Genomic_DNA"/>
</dbReference>
<evidence type="ECO:0000313" key="2">
    <source>
        <dbReference type="EMBL" id="AGB01943.1"/>
    </source>
</evidence>
<dbReference type="Gene3D" id="3.40.50.1980">
    <property type="entry name" value="Nitrogenase molybdenum iron protein domain"/>
    <property type="match status" value="2"/>
</dbReference>
<proteinExistence type="predicted"/>
<feature type="domain" description="Fe/B12 periplasmic-binding" evidence="1">
    <location>
        <begin position="74"/>
        <end position="336"/>
    </location>
</feature>
<evidence type="ECO:0000313" key="3">
    <source>
        <dbReference type="Proteomes" id="UP000010824"/>
    </source>
</evidence>
<dbReference type="PANTHER" id="PTHR30535:SF34">
    <property type="entry name" value="MOLYBDATE-BINDING PROTEIN MOLA"/>
    <property type="match status" value="1"/>
</dbReference>
<reference evidence="3" key="1">
    <citation type="submission" date="2011-12" db="EMBL/GenBank/DDBJ databases">
        <title>Complete sequence of Methanoregula formicicum SMSP.</title>
        <authorList>
            <person name="Lucas S."/>
            <person name="Han J."/>
            <person name="Lapidus A."/>
            <person name="Cheng J.-F."/>
            <person name="Goodwin L."/>
            <person name="Pitluck S."/>
            <person name="Peters L."/>
            <person name="Ovchinnikova G."/>
            <person name="Teshima H."/>
            <person name="Detter J.C."/>
            <person name="Han C."/>
            <person name="Tapia R."/>
            <person name="Land M."/>
            <person name="Hauser L."/>
            <person name="Kyrpides N."/>
            <person name="Ivanova N."/>
            <person name="Pagani I."/>
            <person name="Imachi H."/>
            <person name="Tamaki H."/>
            <person name="Sekiguchi Y."/>
            <person name="Kamagata Y."/>
            <person name="Cadillo-Quiroz H."/>
            <person name="Zinder S."/>
            <person name="Liu W.-T."/>
            <person name="Woyke T."/>
        </authorList>
    </citation>
    <scope>NUCLEOTIDE SEQUENCE [LARGE SCALE GENOMIC DNA]</scope>
    <source>
        <strain evidence="3">DSM 22288 / NBRC 105244 / SMSP</strain>
    </source>
</reference>
<name>L0HF46_METFS</name>
<dbReference type="PROSITE" id="PS51257">
    <property type="entry name" value="PROKAR_LIPOPROTEIN"/>
    <property type="match status" value="1"/>
</dbReference>
<dbReference type="HOGENOM" id="CLU_038034_2_0_2"/>
<keyword evidence="3" id="KW-1185">Reference proteome</keyword>
<dbReference type="KEGG" id="mfo:Metfor_0887"/>
<dbReference type="PROSITE" id="PS50983">
    <property type="entry name" value="FE_B12_PBP"/>
    <property type="match status" value="1"/>
</dbReference>
<dbReference type="eggNOG" id="arCOG04233">
    <property type="taxonomic scope" value="Archaea"/>
</dbReference>
<evidence type="ECO:0000259" key="1">
    <source>
        <dbReference type="PROSITE" id="PS50983"/>
    </source>
</evidence>
<dbReference type="InterPro" id="IPR050902">
    <property type="entry name" value="ABC_Transporter_SBP"/>
</dbReference>
<accession>L0HF46</accession>
<reference evidence="2 3" key="2">
    <citation type="journal article" date="2014" name="Genome Announc.">
        <title>Complete Genome Sequence of Methanoregula formicica SMSPT, a Mesophilic Hydrogenotrophic Methanogen Isolated from a Methanogenic Upflow Anaerobic Sludge Blanket Reactor.</title>
        <authorList>
            <person name="Yamamoto K."/>
            <person name="Tamaki H."/>
            <person name="Cadillo-Quiroz H."/>
            <person name="Imachi H."/>
            <person name="Kyrpides N."/>
            <person name="Woyke T."/>
            <person name="Goodwin L."/>
            <person name="Zinder S.H."/>
            <person name="Kamagata Y."/>
            <person name="Liu W.T."/>
        </authorList>
    </citation>
    <scope>NUCLEOTIDE SEQUENCE [LARGE SCALE GENOMIC DNA]</scope>
    <source>
        <strain evidence="3">DSM 22288 / NBRC 105244 / SMSP</strain>
    </source>
</reference>